<keyword evidence="6 7" id="KW-0472">Membrane</keyword>
<dbReference type="PANTHER" id="PTHR11058:SF9">
    <property type="entry name" value="NADH-UBIQUINONE OXIDOREDUCTASE CHAIN 3"/>
    <property type="match status" value="1"/>
</dbReference>
<evidence type="ECO:0008006" key="9">
    <source>
        <dbReference type="Google" id="ProtNLM"/>
    </source>
</evidence>
<proteinExistence type="inferred from homology"/>
<dbReference type="InterPro" id="IPR000440">
    <property type="entry name" value="NADH_UbQ/plastoQ_OxRdtase_su3"/>
</dbReference>
<evidence type="ECO:0000256" key="5">
    <source>
        <dbReference type="ARBA" id="ARBA00022989"/>
    </source>
</evidence>
<protein>
    <recommendedName>
        <fullName evidence="9">NADH:ubiquinone oxidoreductase subunit 3 (Chain A)</fullName>
    </recommendedName>
</protein>
<dbReference type="GO" id="GO:0008137">
    <property type="term" value="F:NADH dehydrogenase (ubiquinone) activity"/>
    <property type="evidence" value="ECO:0007669"/>
    <property type="project" value="InterPro"/>
</dbReference>
<sequence>AMLDNYFREYGLIAIFVVVAIGVPISMLMMSHMAGRIGLRPNKPTAVKSETYECGVESIGGRWELFNFRYYMFAILFVIFDVEVVFLYPWAAKFLQLELFALIEMAVFVGILVVGLAYAWRKNDLEWS</sequence>
<keyword evidence="3" id="KW-0813">Transport</keyword>
<name>A0A383A0S4_9ZZZZ</name>
<dbReference type="GO" id="GO:0016651">
    <property type="term" value="F:oxidoreductase activity, acting on NAD(P)H"/>
    <property type="evidence" value="ECO:0007669"/>
    <property type="project" value="InterPro"/>
</dbReference>
<evidence type="ECO:0000256" key="2">
    <source>
        <dbReference type="ARBA" id="ARBA00008472"/>
    </source>
</evidence>
<evidence type="ECO:0000256" key="6">
    <source>
        <dbReference type="ARBA" id="ARBA00023136"/>
    </source>
</evidence>
<dbReference type="Pfam" id="PF00507">
    <property type="entry name" value="Oxidored_q4"/>
    <property type="match status" value="1"/>
</dbReference>
<evidence type="ECO:0000256" key="1">
    <source>
        <dbReference type="ARBA" id="ARBA00004141"/>
    </source>
</evidence>
<reference evidence="8" key="1">
    <citation type="submission" date="2018-05" db="EMBL/GenBank/DDBJ databases">
        <authorList>
            <person name="Lanie J.A."/>
            <person name="Ng W.-L."/>
            <person name="Kazmierczak K.M."/>
            <person name="Andrzejewski T.M."/>
            <person name="Davidsen T.M."/>
            <person name="Wayne K.J."/>
            <person name="Tettelin H."/>
            <person name="Glass J.I."/>
            <person name="Rusch D."/>
            <person name="Podicherti R."/>
            <person name="Tsui H.-C.T."/>
            <person name="Winkler M.E."/>
        </authorList>
    </citation>
    <scope>NUCLEOTIDE SEQUENCE</scope>
</reference>
<keyword evidence="5 7" id="KW-1133">Transmembrane helix</keyword>
<gene>
    <name evidence="8" type="ORF">METZ01_LOCUS454087</name>
</gene>
<organism evidence="8">
    <name type="scientific">marine metagenome</name>
    <dbReference type="NCBI Taxonomy" id="408172"/>
    <lineage>
        <taxon>unclassified sequences</taxon>
        <taxon>metagenomes</taxon>
        <taxon>ecological metagenomes</taxon>
    </lineage>
</organism>
<dbReference type="GO" id="GO:0030964">
    <property type="term" value="C:NADH dehydrogenase complex"/>
    <property type="evidence" value="ECO:0007669"/>
    <property type="project" value="TreeGrafter"/>
</dbReference>
<evidence type="ECO:0000313" key="8">
    <source>
        <dbReference type="EMBL" id="SVE01233.1"/>
    </source>
</evidence>
<feature type="non-terminal residue" evidence="8">
    <location>
        <position position="1"/>
    </location>
</feature>
<comment type="similarity">
    <text evidence="2">Belongs to the complex I subunit 3 family.</text>
</comment>
<dbReference type="AlphaFoldDB" id="A0A383A0S4"/>
<dbReference type="PANTHER" id="PTHR11058">
    <property type="entry name" value="NADH-UBIQUINONE OXIDOREDUCTASE CHAIN 3"/>
    <property type="match status" value="1"/>
</dbReference>
<evidence type="ECO:0000256" key="4">
    <source>
        <dbReference type="ARBA" id="ARBA00022692"/>
    </source>
</evidence>
<dbReference type="HAMAP" id="MF_01394">
    <property type="entry name" value="NDH1_NuoA"/>
    <property type="match status" value="1"/>
</dbReference>
<accession>A0A383A0S4</accession>
<dbReference type="Gene3D" id="1.20.58.1610">
    <property type="entry name" value="NADH:ubiquinone/plastoquinone oxidoreductase, chain 3"/>
    <property type="match status" value="1"/>
</dbReference>
<dbReference type="EMBL" id="UINC01188158">
    <property type="protein sequence ID" value="SVE01233.1"/>
    <property type="molecule type" value="Genomic_DNA"/>
</dbReference>
<evidence type="ECO:0000256" key="7">
    <source>
        <dbReference type="SAM" id="Phobius"/>
    </source>
</evidence>
<dbReference type="InterPro" id="IPR023043">
    <property type="entry name" value="NAD(P)H_OxRDtase_bac/plastid"/>
</dbReference>
<keyword evidence="4 7" id="KW-0812">Transmembrane</keyword>
<feature type="transmembrane region" description="Helical" evidence="7">
    <location>
        <begin position="12"/>
        <end position="30"/>
    </location>
</feature>
<evidence type="ECO:0000256" key="3">
    <source>
        <dbReference type="ARBA" id="ARBA00022448"/>
    </source>
</evidence>
<feature type="transmembrane region" description="Helical" evidence="7">
    <location>
        <begin position="97"/>
        <end position="120"/>
    </location>
</feature>
<dbReference type="InterPro" id="IPR038430">
    <property type="entry name" value="NDAH_ubi_oxred_su3_sf"/>
</dbReference>
<comment type="subcellular location">
    <subcellularLocation>
        <location evidence="1">Membrane</location>
        <topology evidence="1">Multi-pass membrane protein</topology>
    </subcellularLocation>
</comment>
<feature type="transmembrane region" description="Helical" evidence="7">
    <location>
        <begin position="70"/>
        <end position="91"/>
    </location>
</feature>